<dbReference type="InterPro" id="IPR044997">
    <property type="entry name" value="F-box_plant"/>
</dbReference>
<dbReference type="SUPFAM" id="SSF52047">
    <property type="entry name" value="RNI-like"/>
    <property type="match status" value="1"/>
</dbReference>
<keyword evidence="2" id="KW-1185">Reference proteome</keyword>
<dbReference type="PANTHER" id="PTHR32153">
    <property type="entry name" value="OJ000223_09.16 PROTEIN"/>
    <property type="match status" value="1"/>
</dbReference>
<evidence type="ECO:0000313" key="1">
    <source>
        <dbReference type="EMBL" id="KAF0916329.1"/>
    </source>
</evidence>
<reference evidence="1 2" key="1">
    <citation type="submission" date="2019-11" db="EMBL/GenBank/DDBJ databases">
        <title>Whole genome sequence of Oryza granulata.</title>
        <authorList>
            <person name="Li W."/>
        </authorList>
    </citation>
    <scope>NUCLEOTIDE SEQUENCE [LARGE SCALE GENOMIC DNA]</scope>
    <source>
        <strain evidence="2">cv. Menghai</strain>
        <tissue evidence="1">Leaf</tissue>
    </source>
</reference>
<dbReference type="Gene3D" id="3.80.10.10">
    <property type="entry name" value="Ribonuclease Inhibitor"/>
    <property type="match status" value="1"/>
</dbReference>
<proteinExistence type="predicted"/>
<dbReference type="InterPro" id="IPR032675">
    <property type="entry name" value="LRR_dom_sf"/>
</dbReference>
<gene>
    <name evidence="1" type="ORF">E2562_005928</name>
</gene>
<comment type="caution">
    <text evidence="1">The sequence shown here is derived from an EMBL/GenBank/DDBJ whole genome shotgun (WGS) entry which is preliminary data.</text>
</comment>
<sequence>MGPASMAAAGAKNKRQEVYRPEGTKLCKLDAGELDRAADPFCRAVSRFLAIANVIRCLKLKFPLTPAFTSAVHRLLSDAVGGGKVDALRFDIRTASIWMFDSLRHLQLSSADVAVLLGACTRLEHLEMFDCDVPDKALVIHVAPGSAAAAALKELELEFCLYRRVVLRSVPNLARLTVVSWSFFDAGAPLSLGSVPRLESLSVAYCADIRTPTFKLTELLANARNLSQFSLHFENDENAN</sequence>
<dbReference type="Proteomes" id="UP000479710">
    <property type="component" value="Unassembled WGS sequence"/>
</dbReference>
<evidence type="ECO:0000313" key="2">
    <source>
        <dbReference type="Proteomes" id="UP000479710"/>
    </source>
</evidence>
<organism evidence="1 2">
    <name type="scientific">Oryza meyeriana var. granulata</name>
    <dbReference type="NCBI Taxonomy" id="110450"/>
    <lineage>
        <taxon>Eukaryota</taxon>
        <taxon>Viridiplantae</taxon>
        <taxon>Streptophyta</taxon>
        <taxon>Embryophyta</taxon>
        <taxon>Tracheophyta</taxon>
        <taxon>Spermatophyta</taxon>
        <taxon>Magnoliopsida</taxon>
        <taxon>Liliopsida</taxon>
        <taxon>Poales</taxon>
        <taxon>Poaceae</taxon>
        <taxon>BOP clade</taxon>
        <taxon>Oryzoideae</taxon>
        <taxon>Oryzeae</taxon>
        <taxon>Oryzinae</taxon>
        <taxon>Oryza</taxon>
        <taxon>Oryza meyeriana</taxon>
    </lineage>
</organism>
<name>A0A6G1DV23_9ORYZ</name>
<dbReference type="EMBL" id="SPHZ02000005">
    <property type="protein sequence ID" value="KAF0916329.1"/>
    <property type="molecule type" value="Genomic_DNA"/>
</dbReference>
<dbReference type="AlphaFoldDB" id="A0A6G1DV23"/>
<accession>A0A6G1DV23</accession>
<protein>
    <submittedName>
        <fullName evidence="1">Uncharacterized protein</fullName>
    </submittedName>
</protein>